<protein>
    <submittedName>
        <fullName evidence="1">HARB1 nuclease</fullName>
    </submittedName>
</protein>
<comment type="caution">
    <text evidence="1">The sequence shown here is derived from an EMBL/GenBank/DDBJ whole genome shotgun (WGS) entry which is preliminary data.</text>
</comment>
<dbReference type="EMBL" id="JAAWVQ010129472">
    <property type="protein sequence ID" value="MBN3283637.1"/>
    <property type="molecule type" value="Genomic_DNA"/>
</dbReference>
<organism evidence="1 2">
    <name type="scientific">Polyodon spathula</name>
    <name type="common">North American paddlefish</name>
    <name type="synonym">Squalus spathula</name>
    <dbReference type="NCBI Taxonomy" id="7913"/>
    <lineage>
        <taxon>Eukaryota</taxon>
        <taxon>Metazoa</taxon>
        <taxon>Chordata</taxon>
        <taxon>Craniata</taxon>
        <taxon>Vertebrata</taxon>
        <taxon>Euteleostomi</taxon>
        <taxon>Actinopterygii</taxon>
        <taxon>Chondrostei</taxon>
        <taxon>Acipenseriformes</taxon>
        <taxon>Polyodontidae</taxon>
        <taxon>Polyodon</taxon>
    </lineage>
</organism>
<feature type="non-terminal residue" evidence="1">
    <location>
        <position position="116"/>
    </location>
</feature>
<proteinExistence type="predicted"/>
<gene>
    <name evidence="1" type="primary">Harbi1_19</name>
    <name evidence="1" type="ORF">GTO93_0008181</name>
</gene>
<dbReference type="Proteomes" id="UP001166093">
    <property type="component" value="Unassembled WGS sequence"/>
</dbReference>
<name>A0ABS2YAR7_POLSP</name>
<keyword evidence="2" id="KW-1185">Reference proteome</keyword>
<evidence type="ECO:0000313" key="2">
    <source>
        <dbReference type="Proteomes" id="UP001166093"/>
    </source>
</evidence>
<accession>A0ABS2YAR7</accession>
<feature type="non-terminal residue" evidence="1">
    <location>
        <position position="1"/>
    </location>
</feature>
<sequence length="116" mass="12852">IITGLYFFASGAFLYSGGGVENICKAAACRAVRRVYLALKRFLNVFITFPGNTRETPSKRASMQLYYYAEFPNVIGAVDCSQIAIKAPSEPNQADFVNRKSFHTINVQVLMTLSLT</sequence>
<reference evidence="1" key="1">
    <citation type="journal article" date="2021" name="Cell">
        <title>Tracing the genetic footprints of vertebrate landing in non-teleost ray-finned fishes.</title>
        <authorList>
            <person name="Bi X."/>
            <person name="Wang K."/>
            <person name="Yang L."/>
            <person name="Pan H."/>
            <person name="Jiang H."/>
            <person name="Wei Q."/>
            <person name="Fang M."/>
            <person name="Yu H."/>
            <person name="Zhu C."/>
            <person name="Cai Y."/>
            <person name="He Y."/>
            <person name="Gan X."/>
            <person name="Zeng H."/>
            <person name="Yu D."/>
            <person name="Zhu Y."/>
            <person name="Jiang H."/>
            <person name="Qiu Q."/>
            <person name="Yang H."/>
            <person name="Zhang Y.E."/>
            <person name="Wang W."/>
            <person name="Zhu M."/>
            <person name="He S."/>
            <person name="Zhang G."/>
        </authorList>
    </citation>
    <scope>NUCLEOTIDE SEQUENCE</scope>
    <source>
        <strain evidence="1">Pddl_001</strain>
    </source>
</reference>
<evidence type="ECO:0000313" key="1">
    <source>
        <dbReference type="EMBL" id="MBN3283637.1"/>
    </source>
</evidence>